<feature type="chain" id="PRO_5002307361" evidence="12">
    <location>
        <begin position="17"/>
        <end position="607"/>
    </location>
</feature>
<dbReference type="EMBL" id="KE124872">
    <property type="protein sequence ID" value="EPB76215.1"/>
    <property type="molecule type" value="Genomic_DNA"/>
</dbReference>
<evidence type="ECO:0000313" key="14">
    <source>
        <dbReference type="EMBL" id="EPB76215.1"/>
    </source>
</evidence>
<evidence type="ECO:0000256" key="3">
    <source>
        <dbReference type="ARBA" id="ARBA00022692"/>
    </source>
</evidence>
<keyword evidence="8" id="KW-1133">Transmembrane helix</keyword>
<keyword evidence="5" id="KW-0677">Repeat</keyword>
<evidence type="ECO:0000256" key="9">
    <source>
        <dbReference type="ARBA" id="ARBA00023136"/>
    </source>
</evidence>
<feature type="domain" description="Cadherin" evidence="13">
    <location>
        <begin position="431"/>
        <end position="552"/>
    </location>
</feature>
<feature type="domain" description="Cadherin" evidence="13">
    <location>
        <begin position="223"/>
        <end position="326"/>
    </location>
</feature>
<dbReference type="PANTHER" id="PTHR24026">
    <property type="entry name" value="FAT ATYPICAL CADHERIN-RELATED"/>
    <property type="match status" value="1"/>
</dbReference>
<keyword evidence="9" id="KW-0472">Membrane</keyword>
<evidence type="ECO:0000256" key="6">
    <source>
        <dbReference type="ARBA" id="ARBA00022837"/>
    </source>
</evidence>
<name>A0A0D6LVW3_9BILA</name>
<evidence type="ECO:0000256" key="1">
    <source>
        <dbReference type="ARBA" id="ARBA00004251"/>
    </source>
</evidence>
<dbReference type="PROSITE" id="PS50268">
    <property type="entry name" value="CADHERIN_2"/>
    <property type="match status" value="4"/>
</dbReference>
<dbReference type="GO" id="GO:0005509">
    <property type="term" value="F:calcium ion binding"/>
    <property type="evidence" value="ECO:0007669"/>
    <property type="project" value="UniProtKB-UniRule"/>
</dbReference>
<dbReference type="PANTHER" id="PTHR24026:SF126">
    <property type="entry name" value="PROTOCADHERIN FAT 4"/>
    <property type="match status" value="1"/>
</dbReference>
<dbReference type="FunFam" id="2.60.40.60:FF:000007">
    <property type="entry name" value="Protocadherin alpha 2"/>
    <property type="match status" value="1"/>
</dbReference>
<dbReference type="Gene3D" id="2.60.40.60">
    <property type="entry name" value="Cadherins"/>
    <property type="match status" value="4"/>
</dbReference>
<dbReference type="AlphaFoldDB" id="A0A0D6LVW3"/>
<keyword evidence="6 11" id="KW-0106">Calcium</keyword>
<keyword evidence="2" id="KW-1003">Cell membrane</keyword>
<proteinExistence type="predicted"/>
<evidence type="ECO:0000259" key="13">
    <source>
        <dbReference type="PROSITE" id="PS50268"/>
    </source>
</evidence>
<feature type="domain" description="Cadherin" evidence="13">
    <location>
        <begin position="13"/>
        <end position="111"/>
    </location>
</feature>
<keyword evidence="4 12" id="KW-0732">Signal</keyword>
<keyword evidence="7" id="KW-0130">Cell adhesion</keyword>
<evidence type="ECO:0000256" key="5">
    <source>
        <dbReference type="ARBA" id="ARBA00022737"/>
    </source>
</evidence>
<reference evidence="14 15" key="1">
    <citation type="submission" date="2013-05" db="EMBL/GenBank/DDBJ databases">
        <title>Draft genome of the parasitic nematode Anyclostoma ceylanicum.</title>
        <authorList>
            <person name="Mitreva M."/>
        </authorList>
    </citation>
    <scope>NUCLEOTIDE SEQUENCE [LARGE SCALE GENOMIC DNA]</scope>
</reference>
<evidence type="ECO:0000256" key="10">
    <source>
        <dbReference type="ARBA" id="ARBA00023180"/>
    </source>
</evidence>
<dbReference type="InterPro" id="IPR020894">
    <property type="entry name" value="Cadherin_CS"/>
</dbReference>
<protein>
    <submittedName>
        <fullName evidence="14">Cadherin domain protein</fullName>
    </submittedName>
</protein>
<dbReference type="PROSITE" id="PS00232">
    <property type="entry name" value="CADHERIN_1"/>
    <property type="match status" value="2"/>
</dbReference>
<dbReference type="CDD" id="cd11304">
    <property type="entry name" value="Cadherin_repeat"/>
    <property type="match status" value="4"/>
</dbReference>
<evidence type="ECO:0000256" key="11">
    <source>
        <dbReference type="PROSITE-ProRule" id="PRU00043"/>
    </source>
</evidence>
<evidence type="ECO:0000256" key="8">
    <source>
        <dbReference type="ARBA" id="ARBA00022989"/>
    </source>
</evidence>
<evidence type="ECO:0000313" key="15">
    <source>
        <dbReference type="Proteomes" id="UP000054495"/>
    </source>
</evidence>
<dbReference type="SUPFAM" id="SSF49313">
    <property type="entry name" value="Cadherin-like"/>
    <property type="match status" value="4"/>
</dbReference>
<dbReference type="Proteomes" id="UP000054495">
    <property type="component" value="Unassembled WGS sequence"/>
</dbReference>
<comment type="subcellular location">
    <subcellularLocation>
        <location evidence="1">Cell membrane</location>
        <topology evidence="1">Single-pass type I membrane protein</topology>
    </subcellularLocation>
</comment>
<keyword evidence="3" id="KW-0812">Transmembrane</keyword>
<dbReference type="FunFam" id="2.60.40.60:FF:000116">
    <property type="entry name" value="Dachsous cadherin-related 2"/>
    <property type="match status" value="1"/>
</dbReference>
<dbReference type="GO" id="GO:0005886">
    <property type="term" value="C:plasma membrane"/>
    <property type="evidence" value="ECO:0007669"/>
    <property type="project" value="UniProtKB-SubCell"/>
</dbReference>
<dbReference type="InterPro" id="IPR002126">
    <property type="entry name" value="Cadherin-like_dom"/>
</dbReference>
<keyword evidence="15" id="KW-1185">Reference proteome</keyword>
<evidence type="ECO:0000256" key="7">
    <source>
        <dbReference type="ARBA" id="ARBA00022889"/>
    </source>
</evidence>
<dbReference type="GO" id="GO:0007156">
    <property type="term" value="P:homophilic cell adhesion via plasma membrane adhesion molecules"/>
    <property type="evidence" value="ECO:0007669"/>
    <property type="project" value="InterPro"/>
</dbReference>
<dbReference type="PRINTS" id="PR00205">
    <property type="entry name" value="CADHERIN"/>
</dbReference>
<accession>A0A0D6LVW3</accession>
<evidence type="ECO:0000256" key="2">
    <source>
        <dbReference type="ARBA" id="ARBA00022475"/>
    </source>
</evidence>
<dbReference type="Pfam" id="PF00028">
    <property type="entry name" value="Cadherin"/>
    <property type="match status" value="3"/>
</dbReference>
<organism evidence="14 15">
    <name type="scientific">Ancylostoma ceylanicum</name>
    <dbReference type="NCBI Taxonomy" id="53326"/>
    <lineage>
        <taxon>Eukaryota</taxon>
        <taxon>Metazoa</taxon>
        <taxon>Ecdysozoa</taxon>
        <taxon>Nematoda</taxon>
        <taxon>Chromadorea</taxon>
        <taxon>Rhabditida</taxon>
        <taxon>Rhabditina</taxon>
        <taxon>Rhabditomorpha</taxon>
        <taxon>Strongyloidea</taxon>
        <taxon>Ancylostomatidae</taxon>
        <taxon>Ancylostomatinae</taxon>
        <taxon>Ancylostoma</taxon>
    </lineage>
</organism>
<feature type="domain" description="Cadherin" evidence="13">
    <location>
        <begin position="112"/>
        <end position="222"/>
    </location>
</feature>
<dbReference type="SMART" id="SM00112">
    <property type="entry name" value="CA"/>
    <property type="match status" value="5"/>
</dbReference>
<evidence type="ECO:0000256" key="12">
    <source>
        <dbReference type="SAM" id="SignalP"/>
    </source>
</evidence>
<gene>
    <name evidence="14" type="ORF">ANCCEY_04693</name>
</gene>
<dbReference type="InterPro" id="IPR015919">
    <property type="entry name" value="Cadherin-like_sf"/>
</dbReference>
<keyword evidence="10" id="KW-0325">Glycoprotein</keyword>
<evidence type="ECO:0000256" key="4">
    <source>
        <dbReference type="ARBA" id="ARBA00022729"/>
    </source>
</evidence>
<sequence length="607" mass="66471">MLLFYALALLCHSVHSITFVVPESSPLGHVIGYVEGRPTLSTQAKYFVVFPDTVSEQVIHIDEKSGEITLAAQLDYEKHKKFEILAVPLDGGEGIPATIEVEDVNDHSPTFPEDKIKLEISEFARIGAAYPLPRAEDPDGANFTVQKYRIAQGNVNNVFKISVRPVNGVLYADLVVNGQLDREYRDKYELVVEAIDGGTPAKIGRLRVNIFILDANDNAPMFTKPRYSIAVPANLSVGSQILTLKATDGDVGDNGKVAYRFQKTRLDTLPLFSLSSAGVLSTAAHLLPGTVHDLVVVAYDGGVPSLETTAIVTVTVQGTSLTAPAVDIIWLTDTATAHLLENVTLGTIVARLSLNEEQKDSVVTLSGCPSLCLRQSQSPSVYLLLACGLFDRESSPEYHLKFSLRRGSELVLEHPVLLTIGDINDNAPKWPHSHMHITLNRSIAISDQTTSLTATDPDQGINGRIRYSILDSDVITIDPDTGRLTPLRELDCSLGQEIRFKVRATDGDLQVTADLVDGYGRPPQFEKSLYEVEISEDSEIGTCLLKLHIPGCERKKIWQALSTETIQLKAQNSYYSNNKLAYAIMAKQRKAVIGTGIHENFPGNEKL</sequence>
<feature type="signal peptide" evidence="12">
    <location>
        <begin position="1"/>
        <end position="16"/>
    </location>
</feature>